<feature type="binding site" evidence="9">
    <location>
        <position position="19"/>
    </location>
    <ligand>
        <name>CTP</name>
        <dbReference type="ChEBI" id="CHEBI:37563"/>
        <note>allosteric inhibitor</note>
    </ligand>
</feature>
<dbReference type="SUPFAM" id="SSF52317">
    <property type="entry name" value="Class I glutamine amidotransferase-like"/>
    <property type="match status" value="1"/>
</dbReference>
<evidence type="ECO:0000259" key="11">
    <source>
        <dbReference type="Pfam" id="PF06418"/>
    </source>
</evidence>
<comment type="catalytic activity">
    <reaction evidence="9">
        <text>L-glutamine + H2O = L-glutamate + NH4(+)</text>
        <dbReference type="Rhea" id="RHEA:15889"/>
        <dbReference type="ChEBI" id="CHEBI:15377"/>
        <dbReference type="ChEBI" id="CHEBI:28938"/>
        <dbReference type="ChEBI" id="CHEBI:29985"/>
        <dbReference type="ChEBI" id="CHEBI:58359"/>
    </reaction>
</comment>
<dbReference type="PANTHER" id="PTHR11550">
    <property type="entry name" value="CTP SYNTHASE"/>
    <property type="match status" value="1"/>
</dbReference>
<comment type="subunit">
    <text evidence="9">Homotetramer.</text>
</comment>
<feature type="domain" description="CTP synthase N-terminal" evidence="11">
    <location>
        <begin position="9"/>
        <end position="273"/>
    </location>
</feature>
<comment type="catalytic activity">
    <reaction evidence="8 9">
        <text>UTP + L-glutamine + ATP + H2O = CTP + L-glutamate + ADP + phosphate + 2 H(+)</text>
        <dbReference type="Rhea" id="RHEA:26426"/>
        <dbReference type="ChEBI" id="CHEBI:15377"/>
        <dbReference type="ChEBI" id="CHEBI:15378"/>
        <dbReference type="ChEBI" id="CHEBI:29985"/>
        <dbReference type="ChEBI" id="CHEBI:30616"/>
        <dbReference type="ChEBI" id="CHEBI:37563"/>
        <dbReference type="ChEBI" id="CHEBI:43474"/>
        <dbReference type="ChEBI" id="CHEBI:46398"/>
        <dbReference type="ChEBI" id="CHEBI:58359"/>
        <dbReference type="ChEBI" id="CHEBI:456216"/>
        <dbReference type="EC" id="6.3.4.2"/>
    </reaction>
</comment>
<dbReference type="CDD" id="cd01746">
    <property type="entry name" value="GATase1_CTP_Synthase"/>
    <property type="match status" value="1"/>
</dbReference>
<name>A0ABM6DLK0_9MOLU</name>
<sequence>MNNKDLKTKFIFITGGVVSSLGKGITAASIGQILKNRGLKVSIQKLDPYINIDPGTMSPYQHGEVFVTDDGAETDLDLGHYERFLDENMSKKSNVTAGQIYQSVINKEREGKYLGKTVQVIPHITEEIKQKIIDAALFHKSDVVIVEIGGTVGDIESSPFLEAIRQVRFDFGYHNVLYLHTTLVPYLKKAQEIKTKPTQHSVKELRALGIQPQILVLRSEVPINQETKNKIAALCDINPQAIFEALDVDILYQMILNLHHQGIDDFILKHLKLTNFSNADLQAWQQLITRIQNLEKKVVIALVGKYIVLHDAYLSIIEALKHASYQYNCKLEIKWIDAEKVTPDNISSLLEDYDGILVPYGFGNRAIEGKILAINYARTNNIPFFGICLGMQLAVIEYARNVLHLQGANSLEVDEKTPHPVITKKIVDSNLGGTLRLGSYPCHLKANTKSKAIYNQEIIYERHRHRFEMNPHYVALFEKNNDFVVSGINQEQKLCEIVELKSHPWFIAVQFHPEFLSRPLKPHPLFKGFVEASLLNQKNK</sequence>
<accession>A0ABM6DLK0</accession>
<dbReference type="InterPro" id="IPR017926">
    <property type="entry name" value="GATASE"/>
</dbReference>
<evidence type="ECO:0000256" key="7">
    <source>
        <dbReference type="ARBA" id="ARBA00022975"/>
    </source>
</evidence>
<evidence type="ECO:0000313" key="12">
    <source>
        <dbReference type="EMBL" id="AOF54677.1"/>
    </source>
</evidence>
<feature type="binding site" evidence="9">
    <location>
        <begin position="20"/>
        <end position="25"/>
    </location>
    <ligand>
        <name>ATP</name>
        <dbReference type="ChEBI" id="CHEBI:30616"/>
    </ligand>
</feature>
<feature type="binding site" evidence="9">
    <location>
        <position position="60"/>
    </location>
    <ligand>
        <name>L-glutamine</name>
        <dbReference type="ChEBI" id="CHEBI:58359"/>
    </ligand>
</feature>
<comment type="caution">
    <text evidence="9">Lacks conserved residue(s) required for the propagation of feature annotation.</text>
</comment>
<comment type="pathway">
    <text evidence="1 9">Pyrimidine metabolism; CTP biosynthesis via de novo pathway; CTP from UDP: step 2/2.</text>
</comment>
<dbReference type="RefSeq" id="WP_069028104.1">
    <property type="nucleotide sequence ID" value="NZ_CP015149.1"/>
</dbReference>
<feature type="binding site" evidence="9">
    <location>
        <position position="230"/>
    </location>
    <ligand>
        <name>CTP</name>
        <dbReference type="ChEBI" id="CHEBI:37563"/>
        <note>allosteric inhibitor</note>
    </ligand>
</feature>
<dbReference type="SUPFAM" id="SSF52540">
    <property type="entry name" value="P-loop containing nucleoside triphosphate hydrolases"/>
    <property type="match status" value="1"/>
</dbReference>
<keyword evidence="4 9" id="KW-0547">Nucleotide-binding</keyword>
<dbReference type="EC" id="6.3.4.2" evidence="9"/>
<comment type="catalytic activity">
    <reaction evidence="9">
        <text>UTP + NH4(+) + ATP = CTP + ADP + phosphate + 2 H(+)</text>
        <dbReference type="Rhea" id="RHEA:16597"/>
        <dbReference type="ChEBI" id="CHEBI:15378"/>
        <dbReference type="ChEBI" id="CHEBI:28938"/>
        <dbReference type="ChEBI" id="CHEBI:30616"/>
        <dbReference type="ChEBI" id="CHEBI:37563"/>
        <dbReference type="ChEBI" id="CHEBI:43474"/>
        <dbReference type="ChEBI" id="CHEBI:46398"/>
        <dbReference type="ChEBI" id="CHEBI:456216"/>
    </reaction>
</comment>
<keyword evidence="9" id="KW-0460">Magnesium</keyword>
<feature type="region of interest" description="Amidoligase domain" evidence="9">
    <location>
        <begin position="1"/>
        <end position="273"/>
    </location>
</feature>
<evidence type="ECO:0000256" key="2">
    <source>
        <dbReference type="ARBA" id="ARBA00007533"/>
    </source>
</evidence>
<keyword evidence="6 9" id="KW-0315">Glutamine amidotransferase</keyword>
<keyword evidence="13" id="KW-1185">Reference proteome</keyword>
<comment type="miscellaneous">
    <text evidence="9">CTPSs have evolved a hybrid strategy for distinguishing between UTP and CTP. The overlapping regions of the product feedback inhibitory and substrate sites recognize a common feature in both compounds, the triphosphate moiety. To differentiate isosteric substrate and product pyrimidine rings, an additional pocket far from the expected kinase/ligase catalytic site, specifically recognizes the cytosine and ribose portions of the product inhibitor.</text>
</comment>
<organism evidence="12 13">
    <name type="scientific">Maize bushy stunt phytoplasma</name>
    <dbReference type="NCBI Taxonomy" id="202462"/>
    <lineage>
        <taxon>Bacteria</taxon>
        <taxon>Bacillati</taxon>
        <taxon>Mycoplasmatota</taxon>
        <taxon>Mollicutes</taxon>
        <taxon>Acholeplasmatales</taxon>
        <taxon>Acholeplasmataceae</taxon>
        <taxon>Candidatus Phytoplasma</taxon>
        <taxon>16SrI (Aster yellows group)</taxon>
    </lineage>
</organism>
<comment type="similarity">
    <text evidence="2 9">Belongs to the CTP synthase family.</text>
</comment>
<proteinExistence type="inferred from homology"/>
<dbReference type="InterPro" id="IPR017456">
    <property type="entry name" value="CTP_synthase_N"/>
</dbReference>
<dbReference type="InterPro" id="IPR004468">
    <property type="entry name" value="CTP_synthase"/>
</dbReference>
<feature type="binding site" evidence="9">
    <location>
        <begin position="194"/>
        <end position="199"/>
    </location>
    <ligand>
        <name>CTP</name>
        <dbReference type="ChEBI" id="CHEBI:37563"/>
        <note>allosteric inhibitor</note>
    </ligand>
</feature>
<dbReference type="PROSITE" id="PS51273">
    <property type="entry name" value="GATASE_TYPE_1"/>
    <property type="match status" value="1"/>
</dbReference>
<dbReference type="NCBIfam" id="NF003792">
    <property type="entry name" value="PRK05380.1"/>
    <property type="match status" value="1"/>
</dbReference>
<evidence type="ECO:0000256" key="5">
    <source>
        <dbReference type="ARBA" id="ARBA00022840"/>
    </source>
</evidence>
<comment type="function">
    <text evidence="9">Catalyzes the ATP-dependent amination of UTP to CTP with either L-glutamine or ammonia as the source of nitrogen. Regulates intracellular CTP levels through interactions with the four ribonucleotide triphosphates.</text>
</comment>
<feature type="binding site" evidence="9">
    <location>
        <position position="77"/>
    </location>
    <ligand>
        <name>Mg(2+)</name>
        <dbReference type="ChEBI" id="CHEBI:18420"/>
    </ligand>
</feature>
<feature type="binding site" evidence="9">
    <location>
        <position position="466"/>
    </location>
    <ligand>
        <name>L-glutamine</name>
        <dbReference type="ChEBI" id="CHEBI:58359"/>
    </ligand>
</feature>
<feature type="active site" evidence="9">
    <location>
        <position position="514"/>
    </location>
</feature>
<dbReference type="HAMAP" id="MF_01227">
    <property type="entry name" value="PyrG"/>
    <property type="match status" value="1"/>
</dbReference>
<evidence type="ECO:0000256" key="1">
    <source>
        <dbReference type="ARBA" id="ARBA00005171"/>
    </source>
</evidence>
<evidence type="ECO:0000259" key="10">
    <source>
        <dbReference type="Pfam" id="PF00117"/>
    </source>
</evidence>
<gene>
    <name evidence="9 12" type="primary">pyrG</name>
    <name evidence="12" type="ORF">MBSPM3_v1c1430</name>
</gene>
<keyword evidence="7 9" id="KW-0665">Pyrimidine biosynthesis</keyword>
<feature type="binding site" evidence="9">
    <location>
        <begin position="389"/>
        <end position="392"/>
    </location>
    <ligand>
        <name>L-glutamine</name>
        <dbReference type="ChEBI" id="CHEBI:58359"/>
    </ligand>
</feature>
<dbReference type="EMBL" id="CP015149">
    <property type="protein sequence ID" value="AOF54677.1"/>
    <property type="molecule type" value="Genomic_DNA"/>
</dbReference>
<keyword evidence="9" id="KW-0479">Metal-binding</keyword>
<dbReference type="CDD" id="cd03113">
    <property type="entry name" value="CTPS_N"/>
    <property type="match status" value="1"/>
</dbReference>
<evidence type="ECO:0000256" key="4">
    <source>
        <dbReference type="ARBA" id="ARBA00022741"/>
    </source>
</evidence>
<feature type="binding site" evidence="9">
    <location>
        <position position="147"/>
    </location>
    <ligand>
        <name>Mg(2+)</name>
        <dbReference type="ChEBI" id="CHEBI:18420"/>
    </ligand>
</feature>
<dbReference type="Pfam" id="PF00117">
    <property type="entry name" value="GATase"/>
    <property type="match status" value="1"/>
</dbReference>
<feature type="binding site" evidence="9">
    <location>
        <position position="230"/>
    </location>
    <ligand>
        <name>UTP</name>
        <dbReference type="ChEBI" id="CHEBI:46398"/>
    </ligand>
</feature>
<feature type="domain" description="Glutamine amidotransferase" evidence="10">
    <location>
        <begin position="309"/>
        <end position="531"/>
    </location>
</feature>
<dbReference type="NCBIfam" id="TIGR00337">
    <property type="entry name" value="PyrG"/>
    <property type="match status" value="1"/>
</dbReference>
<dbReference type="Pfam" id="PF06418">
    <property type="entry name" value="CTP_synth_N"/>
    <property type="match status" value="1"/>
</dbReference>
<protein>
    <recommendedName>
        <fullName evidence="9">CTP synthase</fullName>
        <ecNumber evidence="9">6.3.4.2</ecNumber>
    </recommendedName>
    <alternativeName>
        <fullName evidence="9">Cytidine 5'-triphosphate synthase</fullName>
    </alternativeName>
    <alternativeName>
        <fullName evidence="9">Cytidine triphosphate synthetase</fullName>
        <shortName evidence="9">CTP synthetase</shortName>
        <shortName evidence="9">CTPS</shortName>
    </alternativeName>
    <alternativeName>
        <fullName evidence="9">UTP--ammonia ligase</fullName>
    </alternativeName>
</protein>
<dbReference type="InterPro" id="IPR029062">
    <property type="entry name" value="Class_I_gatase-like"/>
</dbReference>
<feature type="binding site" evidence="9">
    <location>
        <position position="361"/>
    </location>
    <ligand>
        <name>L-glutamine</name>
        <dbReference type="ChEBI" id="CHEBI:58359"/>
    </ligand>
</feature>
<evidence type="ECO:0000256" key="6">
    <source>
        <dbReference type="ARBA" id="ARBA00022962"/>
    </source>
</evidence>
<keyword evidence="5 9" id="KW-0067">ATP-binding</keyword>
<dbReference type="InterPro" id="IPR027417">
    <property type="entry name" value="P-loop_NTPase"/>
</dbReference>
<feature type="active site" evidence="9">
    <location>
        <position position="512"/>
    </location>
</feature>
<feature type="binding site" evidence="9">
    <location>
        <begin position="154"/>
        <end position="156"/>
    </location>
    <ligand>
        <name>CTP</name>
        <dbReference type="ChEBI" id="CHEBI:37563"/>
        <note>allosteric inhibitor</note>
    </ligand>
</feature>
<feature type="binding site" evidence="9">
    <location>
        <begin position="194"/>
        <end position="199"/>
    </location>
    <ligand>
        <name>UTP</name>
        <dbReference type="ChEBI" id="CHEBI:46398"/>
    </ligand>
</feature>
<evidence type="ECO:0000313" key="13">
    <source>
        <dbReference type="Proteomes" id="UP000224287"/>
    </source>
</evidence>
<dbReference type="Proteomes" id="UP000224287">
    <property type="component" value="Chromosome"/>
</dbReference>
<feature type="binding site" evidence="9">
    <location>
        <position position="248"/>
    </location>
    <ligand>
        <name>ATP</name>
        <dbReference type="ChEBI" id="CHEBI:30616"/>
    </ligand>
</feature>
<comment type="activity regulation">
    <text evidence="9">Allosterically activated by GTP, when glutamine is the substrate; GTP has no effect on the reaction when ammonia is the substrate. The allosteric effector GTP functions by stabilizing the protein conformation that binds the tetrahedral intermediate(s) formed during glutamine hydrolysis. Inhibited by the product CTP, via allosteric rather than competitive inhibition.</text>
</comment>
<evidence type="ECO:0000256" key="8">
    <source>
        <dbReference type="ARBA" id="ARBA00047781"/>
    </source>
</evidence>
<dbReference type="PANTHER" id="PTHR11550:SF0">
    <property type="entry name" value="CTP SYNTHASE-RELATED"/>
    <property type="match status" value="1"/>
</dbReference>
<feature type="binding site" evidence="9">
    <location>
        <position position="19"/>
    </location>
    <ligand>
        <name>UTP</name>
        <dbReference type="ChEBI" id="CHEBI:46398"/>
    </ligand>
</feature>
<evidence type="ECO:0000256" key="3">
    <source>
        <dbReference type="ARBA" id="ARBA00022598"/>
    </source>
</evidence>
<evidence type="ECO:0000256" key="9">
    <source>
        <dbReference type="HAMAP-Rule" id="MF_01227"/>
    </source>
</evidence>
<dbReference type="Gene3D" id="3.40.50.880">
    <property type="match status" value="1"/>
</dbReference>
<feature type="binding site" evidence="9">
    <location>
        <position position="77"/>
    </location>
    <ligand>
        <name>ATP</name>
        <dbReference type="ChEBI" id="CHEBI:30616"/>
    </ligand>
</feature>
<keyword evidence="3 9" id="KW-0436">Ligase</keyword>
<reference evidence="12" key="1">
    <citation type="submission" date="2016-04" db="EMBL/GenBank/DDBJ databases">
        <title>Complete genome sequence of maize bushy stunt phytoplasma M3.</title>
        <authorList>
            <person name="Orlovskis Z."/>
            <person name="Canale M.C."/>
            <person name="Haryono M."/>
            <person name="Lopes J.R.S."/>
            <person name="Kuo C.-H."/>
            <person name="Hogenhout S.A."/>
        </authorList>
    </citation>
    <scope>NUCLEOTIDE SEQUENCE [LARGE SCALE GENOMIC DNA]</scope>
    <source>
        <strain evidence="12">M3</strain>
    </source>
</reference>
<feature type="active site" description="Nucleophile; for glutamine hydrolysis" evidence="9">
    <location>
        <position position="388"/>
    </location>
</feature>
<dbReference type="Gene3D" id="3.40.50.300">
    <property type="entry name" value="P-loop containing nucleotide triphosphate hydrolases"/>
    <property type="match status" value="1"/>
</dbReference>
<feature type="binding site" evidence="9">
    <location>
        <position position="412"/>
    </location>
    <ligand>
        <name>L-glutamine</name>
        <dbReference type="ChEBI" id="CHEBI:58359"/>
    </ligand>
</feature>
<dbReference type="InterPro" id="IPR033828">
    <property type="entry name" value="GATase1_CTP_Synthase"/>
</dbReference>